<dbReference type="eggNOG" id="ENOG502RMWA">
    <property type="taxonomic scope" value="Eukaryota"/>
</dbReference>
<protein>
    <submittedName>
        <fullName evidence="3">Uncharacterized protein</fullName>
    </submittedName>
</protein>
<dbReference type="OrthoDB" id="4869960at2759"/>
<dbReference type="VEuPathDB" id="FungiDB:H310_05163"/>
<dbReference type="GeneID" id="20082213"/>
<feature type="compositionally biased region" description="Low complexity" evidence="2">
    <location>
        <begin position="239"/>
        <end position="250"/>
    </location>
</feature>
<keyword evidence="1" id="KW-0175">Coiled coil</keyword>
<feature type="compositionally biased region" description="Low complexity" evidence="2">
    <location>
        <begin position="209"/>
        <end position="223"/>
    </location>
</feature>
<feature type="region of interest" description="Disordered" evidence="2">
    <location>
        <begin position="199"/>
        <end position="313"/>
    </location>
</feature>
<dbReference type="AlphaFoldDB" id="A0A024UD38"/>
<feature type="compositionally biased region" description="Polar residues" evidence="2">
    <location>
        <begin position="158"/>
        <end position="169"/>
    </location>
</feature>
<feature type="non-terminal residue" evidence="3">
    <location>
        <position position="1"/>
    </location>
</feature>
<reference evidence="3" key="1">
    <citation type="submission" date="2013-12" db="EMBL/GenBank/DDBJ databases">
        <title>The Genome Sequence of Aphanomyces invadans NJM9701.</title>
        <authorList>
            <consortium name="The Broad Institute Genomics Platform"/>
            <person name="Russ C."/>
            <person name="Tyler B."/>
            <person name="van West P."/>
            <person name="Dieguez-Uribeondo J."/>
            <person name="Young S.K."/>
            <person name="Zeng Q."/>
            <person name="Gargeya S."/>
            <person name="Fitzgerald M."/>
            <person name="Abouelleil A."/>
            <person name="Alvarado L."/>
            <person name="Chapman S.B."/>
            <person name="Gainer-Dewar J."/>
            <person name="Goldberg J."/>
            <person name="Griggs A."/>
            <person name="Gujja S."/>
            <person name="Hansen M."/>
            <person name="Howarth C."/>
            <person name="Imamovic A."/>
            <person name="Ireland A."/>
            <person name="Larimer J."/>
            <person name="McCowan C."/>
            <person name="Murphy C."/>
            <person name="Pearson M."/>
            <person name="Poon T.W."/>
            <person name="Priest M."/>
            <person name="Roberts A."/>
            <person name="Saif S."/>
            <person name="Shea T."/>
            <person name="Sykes S."/>
            <person name="Wortman J."/>
            <person name="Nusbaum C."/>
            <person name="Birren B."/>
        </authorList>
    </citation>
    <scope>NUCLEOTIDE SEQUENCE [LARGE SCALE GENOMIC DNA]</scope>
    <source>
        <strain evidence="3">NJM9701</strain>
    </source>
</reference>
<dbReference type="EMBL" id="KI913959">
    <property type="protein sequence ID" value="ETW03797.1"/>
    <property type="molecule type" value="Genomic_DNA"/>
</dbReference>
<sequence length="458" mass="50151">MMEPGTKYALRHATDPSGLKWAATIKLTPEVLEKLQAGSVSIRFAAEKTDTSVLQVNGETFELLSFQEDRTVSHLCTLRQEQCNGGRGYAFHETGRIAKKLLVQRMLDGIEKDRIKDRHAKSVEDSKARSSIVLENKPTIGKGKTRTMRQTVLLNPSLSLKATSTPSTSMRKRRLPSALTPESLESMMQAIDKDELRHIPLPPAPIFPSESASSTSVDAATASCDGAPGGTTKKKSTKKSIIGSTAPTQKKPTKKELKAAAEAAAKHLQTTVEEDEPAVHADSDRDDRNLEEESALPSPQEFDVIKKRSSTNSPPLIRAKRRVLSSALNSLSTFTPDVEAVFKRHIAVPRTLQPITSAEDLVGRQKQHKDLLAEWTLLDKAYAVENVLRHGEAITGTYGLQAATNTTAARRRVEGMSLLRKLLAQLHEQLEQLHAAITVYTEDVDKATATTSNCHQGS</sequence>
<feature type="compositionally biased region" description="Basic and acidic residues" evidence="2">
    <location>
        <begin position="277"/>
        <end position="288"/>
    </location>
</feature>
<proteinExistence type="predicted"/>
<evidence type="ECO:0000256" key="1">
    <source>
        <dbReference type="SAM" id="Coils"/>
    </source>
</evidence>
<gene>
    <name evidence="3" type="ORF">H310_05163</name>
</gene>
<dbReference type="PANTHER" id="PTHR38372:SF2">
    <property type="entry name" value="DENTIN SIALOPHOSPHOPROTEIN-LIKE PROTEIN"/>
    <property type="match status" value="1"/>
</dbReference>
<feature type="coiled-coil region" evidence="1">
    <location>
        <begin position="416"/>
        <end position="443"/>
    </location>
</feature>
<dbReference type="PANTHER" id="PTHR38372">
    <property type="entry name" value="DENTIN SIALOPHOSPHOPROTEIN-LIKE PROTEIN"/>
    <property type="match status" value="1"/>
</dbReference>
<feature type="region of interest" description="Disordered" evidence="2">
    <location>
        <begin position="158"/>
        <end position="183"/>
    </location>
</feature>
<feature type="compositionally biased region" description="Low complexity" evidence="2">
    <location>
        <begin position="260"/>
        <end position="271"/>
    </location>
</feature>
<name>A0A024UD38_9STRA</name>
<evidence type="ECO:0000256" key="2">
    <source>
        <dbReference type="SAM" id="MobiDB-lite"/>
    </source>
</evidence>
<accession>A0A024UD38</accession>
<evidence type="ECO:0000313" key="3">
    <source>
        <dbReference type="EMBL" id="ETW03797.1"/>
    </source>
</evidence>
<dbReference type="RefSeq" id="XP_008868026.1">
    <property type="nucleotide sequence ID" value="XM_008869804.1"/>
</dbReference>
<organism evidence="3">
    <name type="scientific">Aphanomyces invadans</name>
    <dbReference type="NCBI Taxonomy" id="157072"/>
    <lineage>
        <taxon>Eukaryota</taxon>
        <taxon>Sar</taxon>
        <taxon>Stramenopiles</taxon>
        <taxon>Oomycota</taxon>
        <taxon>Saprolegniomycetes</taxon>
        <taxon>Saprolegniales</taxon>
        <taxon>Verrucalvaceae</taxon>
        <taxon>Aphanomyces</taxon>
    </lineage>
</organism>